<protein>
    <submittedName>
        <fullName evidence="7">PIN domain nuclease</fullName>
    </submittedName>
</protein>
<dbReference type="InterPro" id="IPR002716">
    <property type="entry name" value="PIN_dom"/>
</dbReference>
<dbReference type="PANTHER" id="PTHR42740">
    <property type="entry name" value="RIBONUCLEASE VAPC3"/>
    <property type="match status" value="1"/>
</dbReference>
<dbReference type="SUPFAM" id="SSF88723">
    <property type="entry name" value="PIN domain-like"/>
    <property type="match status" value="1"/>
</dbReference>
<dbReference type="Proteomes" id="UP000287687">
    <property type="component" value="Unassembled WGS sequence"/>
</dbReference>
<dbReference type="Pfam" id="PF01850">
    <property type="entry name" value="PIN"/>
    <property type="match status" value="1"/>
</dbReference>
<dbReference type="GO" id="GO:0046872">
    <property type="term" value="F:metal ion binding"/>
    <property type="evidence" value="ECO:0007669"/>
    <property type="project" value="UniProtKB-KW"/>
</dbReference>
<accession>A0A444LDQ6</accession>
<keyword evidence="8" id="KW-1185">Reference proteome</keyword>
<dbReference type="InterPro" id="IPR029060">
    <property type="entry name" value="PIN-like_dom_sf"/>
</dbReference>
<dbReference type="OrthoDB" id="9811788at2"/>
<dbReference type="PANTHER" id="PTHR42740:SF1">
    <property type="entry name" value="RIBONUCLEASE VAPC3"/>
    <property type="match status" value="1"/>
</dbReference>
<gene>
    <name evidence="7" type="ORF">EPK99_20085</name>
</gene>
<dbReference type="AlphaFoldDB" id="A0A444LDQ6"/>
<keyword evidence="5" id="KW-0460">Magnesium</keyword>
<keyword evidence="2" id="KW-0540">Nuclease</keyword>
<keyword evidence="3" id="KW-0479">Metal-binding</keyword>
<dbReference type="InterPro" id="IPR051749">
    <property type="entry name" value="PINc/VapC_TA_RNase"/>
</dbReference>
<keyword evidence="1" id="KW-1277">Toxin-antitoxin system</keyword>
<comment type="caution">
    <text evidence="7">The sequence shown here is derived from an EMBL/GenBank/DDBJ whole genome shotgun (WGS) entry which is preliminary data.</text>
</comment>
<name>A0A444LDQ6_9HYPH</name>
<keyword evidence="4" id="KW-0378">Hydrolase</keyword>
<organism evidence="7 8">
    <name type="scientific">Neorhizobium lilium</name>
    <dbReference type="NCBI Taxonomy" id="2503024"/>
    <lineage>
        <taxon>Bacteria</taxon>
        <taxon>Pseudomonadati</taxon>
        <taxon>Pseudomonadota</taxon>
        <taxon>Alphaproteobacteria</taxon>
        <taxon>Hyphomicrobiales</taxon>
        <taxon>Rhizobiaceae</taxon>
        <taxon>Rhizobium/Agrobacterium group</taxon>
        <taxon>Neorhizobium</taxon>
    </lineage>
</organism>
<evidence type="ECO:0000256" key="1">
    <source>
        <dbReference type="ARBA" id="ARBA00022649"/>
    </source>
</evidence>
<reference evidence="7 8" key="1">
    <citation type="submission" date="2019-01" db="EMBL/GenBank/DDBJ databases">
        <title>The draft genome of Rhizobium sp. 24NR.</title>
        <authorList>
            <person name="Liu L."/>
            <person name="Liang L."/>
            <person name="Shi S."/>
            <person name="Xu L."/>
            <person name="Wang X."/>
            <person name="Li L."/>
            <person name="Zhang X."/>
        </authorList>
    </citation>
    <scope>NUCLEOTIDE SEQUENCE [LARGE SCALE GENOMIC DNA]</scope>
    <source>
        <strain evidence="7 8">24NR</strain>
    </source>
</reference>
<evidence type="ECO:0000313" key="7">
    <source>
        <dbReference type="EMBL" id="RWX75971.1"/>
    </source>
</evidence>
<sequence length="129" mass="14489">MILVDSSVWISVLRGVSTLQTTKFYQIEDLQEVVLGDLVLLEILQGAQSEQHAAEIRKRMHAFDAVPLLSPDLAVKAARNYRLLRSRGRTMSKTADLIIGTYCIENDLSLLHSDKDYLPMAEYLGLQIA</sequence>
<evidence type="ECO:0000256" key="3">
    <source>
        <dbReference type="ARBA" id="ARBA00022723"/>
    </source>
</evidence>
<dbReference type="CDD" id="cd18760">
    <property type="entry name" value="PIN_MtVapC3-like"/>
    <property type="match status" value="1"/>
</dbReference>
<proteinExistence type="predicted"/>
<dbReference type="EMBL" id="SBIP01000004">
    <property type="protein sequence ID" value="RWX75971.1"/>
    <property type="molecule type" value="Genomic_DNA"/>
</dbReference>
<dbReference type="RefSeq" id="WP_128444849.1">
    <property type="nucleotide sequence ID" value="NZ_SBIP01000004.1"/>
</dbReference>
<dbReference type="Gene3D" id="3.40.50.1010">
    <property type="entry name" value="5'-nuclease"/>
    <property type="match status" value="1"/>
</dbReference>
<evidence type="ECO:0000313" key="8">
    <source>
        <dbReference type="Proteomes" id="UP000287687"/>
    </source>
</evidence>
<evidence type="ECO:0000256" key="4">
    <source>
        <dbReference type="ARBA" id="ARBA00022801"/>
    </source>
</evidence>
<feature type="domain" description="PIN" evidence="6">
    <location>
        <begin position="2"/>
        <end position="117"/>
    </location>
</feature>
<evidence type="ECO:0000256" key="2">
    <source>
        <dbReference type="ARBA" id="ARBA00022722"/>
    </source>
</evidence>
<evidence type="ECO:0000256" key="5">
    <source>
        <dbReference type="ARBA" id="ARBA00022842"/>
    </source>
</evidence>
<evidence type="ECO:0000259" key="6">
    <source>
        <dbReference type="Pfam" id="PF01850"/>
    </source>
</evidence>
<dbReference type="GO" id="GO:0016787">
    <property type="term" value="F:hydrolase activity"/>
    <property type="evidence" value="ECO:0007669"/>
    <property type="project" value="UniProtKB-KW"/>
</dbReference>
<dbReference type="GO" id="GO:0004540">
    <property type="term" value="F:RNA nuclease activity"/>
    <property type="evidence" value="ECO:0007669"/>
    <property type="project" value="TreeGrafter"/>
</dbReference>